<comment type="cofactor">
    <cofactor evidence="1">
        <name>Mg(2+)</name>
        <dbReference type="ChEBI" id="CHEBI:18420"/>
    </cofactor>
</comment>
<dbReference type="EMBL" id="SMFT01000005">
    <property type="protein sequence ID" value="TCJ95909.1"/>
    <property type="molecule type" value="Genomic_DNA"/>
</dbReference>
<dbReference type="SUPFAM" id="SSF55811">
    <property type="entry name" value="Nudix"/>
    <property type="match status" value="1"/>
</dbReference>
<dbReference type="RefSeq" id="WP_132691839.1">
    <property type="nucleotide sequence ID" value="NZ_SMFT01000005.1"/>
</dbReference>
<dbReference type="OrthoDB" id="8594221at2"/>
<keyword evidence="5" id="KW-1185">Reference proteome</keyword>
<keyword evidence="2" id="KW-0378">Hydrolase</keyword>
<evidence type="ECO:0000256" key="1">
    <source>
        <dbReference type="ARBA" id="ARBA00001946"/>
    </source>
</evidence>
<dbReference type="InterPro" id="IPR015797">
    <property type="entry name" value="NUDIX_hydrolase-like_dom_sf"/>
</dbReference>
<dbReference type="InterPro" id="IPR020084">
    <property type="entry name" value="NUDIX_hydrolase_CS"/>
</dbReference>
<proteinExistence type="predicted"/>
<dbReference type="PANTHER" id="PTHR43222">
    <property type="entry name" value="NUDIX HYDROLASE 23"/>
    <property type="match status" value="1"/>
</dbReference>
<evidence type="ECO:0000313" key="4">
    <source>
        <dbReference type="EMBL" id="TCJ95909.1"/>
    </source>
</evidence>
<protein>
    <submittedName>
        <fullName evidence="4">Phosphatase NudJ</fullName>
    </submittedName>
</protein>
<reference evidence="4 5" key="1">
    <citation type="submission" date="2019-03" db="EMBL/GenBank/DDBJ databases">
        <title>Genomic Encyclopedia of Type Strains, Phase IV (KMG-IV): sequencing the most valuable type-strain genomes for metagenomic binning, comparative biology and taxonomic classification.</title>
        <authorList>
            <person name="Goeker M."/>
        </authorList>
    </citation>
    <scope>NUCLEOTIDE SEQUENCE [LARGE SCALE GENOMIC DNA]</scope>
    <source>
        <strain evidence="4 5">DSM 15534</strain>
    </source>
</reference>
<comment type="caution">
    <text evidence="4">The sequence shown here is derived from an EMBL/GenBank/DDBJ whole genome shotgun (WGS) entry which is preliminary data.</text>
</comment>
<evidence type="ECO:0000313" key="5">
    <source>
        <dbReference type="Proteomes" id="UP000294702"/>
    </source>
</evidence>
<dbReference type="PROSITE" id="PS00893">
    <property type="entry name" value="NUDIX_BOX"/>
    <property type="match status" value="1"/>
</dbReference>
<dbReference type="InterPro" id="IPR000086">
    <property type="entry name" value="NUDIX_hydrolase_dom"/>
</dbReference>
<evidence type="ECO:0000256" key="2">
    <source>
        <dbReference type="ARBA" id="ARBA00022801"/>
    </source>
</evidence>
<gene>
    <name evidence="4" type="ORF">EV694_1911</name>
</gene>
<dbReference type="Pfam" id="PF00293">
    <property type="entry name" value="NUDIX"/>
    <property type="match status" value="1"/>
</dbReference>
<name>A0A4R1FQZ2_9PAST</name>
<dbReference type="AlphaFoldDB" id="A0A4R1FQZ2"/>
<feature type="domain" description="Nudix hydrolase" evidence="3">
    <location>
        <begin position="1"/>
        <end position="130"/>
    </location>
</feature>
<sequence length="153" mass="17493">MHKPNITLACVVHCHGKFLLVEEYEAGKLTLNQPAGHLEKEESLLQGASRELFEETGIQAVPQKLIKIYQWHAPRTGLDFLRFTFALELPQYQPIKPQDPDIVGGKWLSLAEFDEYCSKPNQAARSPLVRQSILDYLKGDFCDLDILRKIFLI</sequence>
<dbReference type="Proteomes" id="UP000294702">
    <property type="component" value="Unassembled WGS sequence"/>
</dbReference>
<dbReference type="Gene3D" id="3.90.79.10">
    <property type="entry name" value="Nucleoside Triphosphate Pyrophosphohydrolase"/>
    <property type="match status" value="1"/>
</dbReference>
<dbReference type="PANTHER" id="PTHR43222:SF11">
    <property type="entry name" value="PHOSPHATASE NUDJ"/>
    <property type="match status" value="1"/>
</dbReference>
<organism evidence="4 5">
    <name type="scientific">Volucribacter psittacicida</name>
    <dbReference type="NCBI Taxonomy" id="203482"/>
    <lineage>
        <taxon>Bacteria</taxon>
        <taxon>Pseudomonadati</taxon>
        <taxon>Pseudomonadota</taxon>
        <taxon>Gammaproteobacteria</taxon>
        <taxon>Pasteurellales</taxon>
        <taxon>Pasteurellaceae</taxon>
        <taxon>Volucribacter</taxon>
    </lineage>
</organism>
<dbReference type="GO" id="GO:0016787">
    <property type="term" value="F:hydrolase activity"/>
    <property type="evidence" value="ECO:0007669"/>
    <property type="project" value="UniProtKB-KW"/>
</dbReference>
<accession>A0A4R1FQZ2</accession>
<evidence type="ECO:0000259" key="3">
    <source>
        <dbReference type="PROSITE" id="PS51462"/>
    </source>
</evidence>
<dbReference type="PROSITE" id="PS51462">
    <property type="entry name" value="NUDIX"/>
    <property type="match status" value="1"/>
</dbReference>